<feature type="binding site" evidence="6">
    <location>
        <position position="181"/>
    </location>
    <ligand>
        <name>NAD(+)</name>
        <dbReference type="ChEBI" id="CHEBI:57540"/>
    </ligand>
</feature>
<feature type="binding site" evidence="6">
    <location>
        <position position="123"/>
    </location>
    <ligand>
        <name>NAD(+)</name>
        <dbReference type="ChEBI" id="CHEBI:57540"/>
    </ligand>
</feature>
<dbReference type="GO" id="GO:0016639">
    <property type="term" value="F:oxidoreductase activity, acting on the CH-NH2 group of donors, NAD or NADP as acceptor"/>
    <property type="evidence" value="ECO:0007669"/>
    <property type="project" value="UniProtKB-UniRule"/>
</dbReference>
<dbReference type="InterPro" id="IPR022487">
    <property type="entry name" value="Asp_DH_arc"/>
</dbReference>
<evidence type="ECO:0000313" key="9">
    <source>
        <dbReference type="EMBL" id="SKB07005.1"/>
    </source>
</evidence>
<dbReference type="AlphaFoldDB" id="A0A1T4Z0G1"/>
<dbReference type="Gene3D" id="3.40.50.720">
    <property type="entry name" value="NAD(P)-binding Rossmann-like Domain"/>
    <property type="match status" value="1"/>
</dbReference>
<dbReference type="NCBIfam" id="NF009828">
    <property type="entry name" value="PRK13303.1-3"/>
    <property type="match status" value="1"/>
</dbReference>
<sequence>MKIGVIGTGNIAQYLLESINAGGKLEGEITSLFGRNQEVGSRLETKYGIKFYTDFQEFINSPVDIVIEAATIEVAIQHMEDVLRSNKDLILSSIGVFKDVKFFREMSDLARVCGQHIYLPSGAIGGLDLLQSANSIGGLKEVGITTRKSYESLGLELKNEEECLFDGMALNAIEKFPKNVNVALLLSIAGLGADQTKVRVIADPLVKRNTHTIEAIGDFGKMSLTIENEPMPNNPKTSYLAALSILSTLRNKGNSVIVGS</sequence>
<proteinExistence type="inferred from homology"/>
<dbReference type="GO" id="GO:0050661">
    <property type="term" value="F:NADP binding"/>
    <property type="evidence" value="ECO:0007669"/>
    <property type="project" value="UniProtKB-UniRule"/>
</dbReference>
<dbReference type="GO" id="GO:0033735">
    <property type="term" value="F:aspartate dehydrogenase [NAD(P)+] activity"/>
    <property type="evidence" value="ECO:0007669"/>
    <property type="project" value="UniProtKB-EC"/>
</dbReference>
<accession>A0A1T4Z0G1</accession>
<dbReference type="RefSeq" id="WP_078818778.1">
    <property type="nucleotide sequence ID" value="NZ_FUYJ01000012.1"/>
</dbReference>
<keyword evidence="4 6" id="KW-0560">Oxidoreductase</keyword>
<dbReference type="HAMAP" id="MF_01265">
    <property type="entry name" value="NadX"/>
    <property type="match status" value="1"/>
</dbReference>
<protein>
    <recommendedName>
        <fullName evidence="6">L-aspartate dehydrogenase</fullName>
        <ecNumber evidence="6">1.4.1.21</ecNumber>
    </recommendedName>
</protein>
<dbReference type="Pfam" id="PF03447">
    <property type="entry name" value="NAD_binding_3"/>
    <property type="match status" value="1"/>
</dbReference>
<dbReference type="EMBL" id="FUYJ01000012">
    <property type="protein sequence ID" value="SKB07005.1"/>
    <property type="molecule type" value="Genomic_DNA"/>
</dbReference>
<keyword evidence="10" id="KW-1185">Reference proteome</keyword>
<evidence type="ECO:0000256" key="1">
    <source>
        <dbReference type="ARBA" id="ARBA00008331"/>
    </source>
</evidence>
<evidence type="ECO:0000256" key="5">
    <source>
        <dbReference type="ARBA" id="ARBA00023027"/>
    </source>
</evidence>
<dbReference type="Gene3D" id="3.30.360.10">
    <property type="entry name" value="Dihydrodipicolinate Reductase, domain 2"/>
    <property type="match status" value="1"/>
</dbReference>
<dbReference type="SUPFAM" id="SSF55347">
    <property type="entry name" value="Glyceraldehyde-3-phosphate dehydrogenase-like, C-terminal domain"/>
    <property type="match status" value="1"/>
</dbReference>
<feature type="active site" evidence="6">
    <location>
        <position position="211"/>
    </location>
</feature>
<dbReference type="EC" id="1.4.1.21" evidence="6"/>
<dbReference type="GO" id="GO:0009435">
    <property type="term" value="P:NAD+ biosynthetic process"/>
    <property type="evidence" value="ECO:0007669"/>
    <property type="project" value="UniProtKB-UniRule"/>
</dbReference>
<evidence type="ECO:0000259" key="7">
    <source>
        <dbReference type="Pfam" id="PF01958"/>
    </source>
</evidence>
<keyword evidence="2 6" id="KW-0662">Pyridine nucleotide biosynthesis</keyword>
<evidence type="ECO:0000256" key="4">
    <source>
        <dbReference type="ARBA" id="ARBA00023002"/>
    </source>
</evidence>
<dbReference type="NCBIfam" id="TIGR03855">
    <property type="entry name" value="NAD_NadX"/>
    <property type="match status" value="1"/>
</dbReference>
<dbReference type="UniPathway" id="UPA00253">
    <property type="reaction ID" value="UER00456"/>
</dbReference>
<reference evidence="10" key="1">
    <citation type="submission" date="2017-02" db="EMBL/GenBank/DDBJ databases">
        <authorList>
            <person name="Varghese N."/>
            <person name="Submissions S."/>
        </authorList>
    </citation>
    <scope>NUCLEOTIDE SEQUENCE [LARGE SCALE GENOMIC DNA]</scope>
    <source>
        <strain evidence="10">DSM 23966</strain>
    </source>
</reference>
<keyword evidence="5 6" id="KW-0520">NAD</keyword>
<dbReference type="InterPro" id="IPR005106">
    <property type="entry name" value="Asp/hSer_DH_NAD-bd"/>
</dbReference>
<organism evidence="9 10">
    <name type="scientific">Sporosarcina newyorkensis</name>
    <dbReference type="NCBI Taxonomy" id="759851"/>
    <lineage>
        <taxon>Bacteria</taxon>
        <taxon>Bacillati</taxon>
        <taxon>Bacillota</taxon>
        <taxon>Bacilli</taxon>
        <taxon>Bacillales</taxon>
        <taxon>Caryophanaceae</taxon>
        <taxon>Sporosarcina</taxon>
    </lineage>
</organism>
<comment type="catalytic activity">
    <reaction evidence="6">
        <text>L-aspartate + NAD(+) + H2O = oxaloacetate + NH4(+) + NADH + H(+)</text>
        <dbReference type="Rhea" id="RHEA:11788"/>
        <dbReference type="ChEBI" id="CHEBI:15377"/>
        <dbReference type="ChEBI" id="CHEBI:15378"/>
        <dbReference type="ChEBI" id="CHEBI:16452"/>
        <dbReference type="ChEBI" id="CHEBI:28938"/>
        <dbReference type="ChEBI" id="CHEBI:29991"/>
        <dbReference type="ChEBI" id="CHEBI:57540"/>
        <dbReference type="ChEBI" id="CHEBI:57945"/>
        <dbReference type="EC" id="1.4.1.21"/>
    </reaction>
</comment>
<dbReference type="Proteomes" id="UP000190042">
    <property type="component" value="Unassembled WGS sequence"/>
</dbReference>
<dbReference type="InterPro" id="IPR036291">
    <property type="entry name" value="NAD(P)-bd_dom_sf"/>
</dbReference>
<dbReference type="Pfam" id="PF01958">
    <property type="entry name" value="Asp_DH_C"/>
    <property type="match status" value="1"/>
</dbReference>
<comment type="function">
    <text evidence="6">Specifically catalyzes the NAD or NADP-dependent dehydrogenation of L-aspartate to iminoaspartate.</text>
</comment>
<comment type="catalytic activity">
    <reaction evidence="6">
        <text>L-aspartate + NADP(+) + H2O = oxaloacetate + NH4(+) + NADPH + H(+)</text>
        <dbReference type="Rhea" id="RHEA:11784"/>
        <dbReference type="ChEBI" id="CHEBI:15377"/>
        <dbReference type="ChEBI" id="CHEBI:15378"/>
        <dbReference type="ChEBI" id="CHEBI:16452"/>
        <dbReference type="ChEBI" id="CHEBI:28938"/>
        <dbReference type="ChEBI" id="CHEBI:29991"/>
        <dbReference type="ChEBI" id="CHEBI:57783"/>
        <dbReference type="ChEBI" id="CHEBI:58349"/>
        <dbReference type="EC" id="1.4.1.21"/>
    </reaction>
</comment>
<dbReference type="InterPro" id="IPR011182">
    <property type="entry name" value="L-Asp_DH"/>
</dbReference>
<dbReference type="InterPro" id="IPR020626">
    <property type="entry name" value="Asp_DH_prok"/>
</dbReference>
<evidence type="ECO:0000256" key="3">
    <source>
        <dbReference type="ARBA" id="ARBA00022857"/>
    </source>
</evidence>
<dbReference type="PIRSF" id="PIRSF005227">
    <property type="entry name" value="Asp_dh_NAD_syn"/>
    <property type="match status" value="1"/>
</dbReference>
<name>A0A1T4Z0G1_9BACL</name>
<evidence type="ECO:0000259" key="8">
    <source>
        <dbReference type="Pfam" id="PF03447"/>
    </source>
</evidence>
<comment type="similarity">
    <text evidence="1 6">Belongs to the L-aspartate dehydrogenase family.</text>
</comment>
<dbReference type="PANTHER" id="PTHR31873">
    <property type="entry name" value="L-ASPARTATE DEHYDROGENASE-RELATED"/>
    <property type="match status" value="1"/>
</dbReference>
<keyword evidence="3 6" id="KW-0521">NADP</keyword>
<comment type="miscellaneous">
    <text evidence="6">The iminoaspartate product is unstable in aqueous solution and can decompose to oxaloacetate and ammonia.</text>
</comment>
<feature type="domain" description="Aspartate dehydrogenase" evidence="7">
    <location>
        <begin position="159"/>
        <end position="245"/>
    </location>
</feature>
<comment type="pathway">
    <text evidence="6">Cofactor biosynthesis; NAD(+) biosynthesis; iminoaspartate from L-aspartate (dehydrogenase route): step 1/1.</text>
</comment>
<evidence type="ECO:0000256" key="2">
    <source>
        <dbReference type="ARBA" id="ARBA00022642"/>
    </source>
</evidence>
<dbReference type="SUPFAM" id="SSF51735">
    <property type="entry name" value="NAD(P)-binding Rossmann-fold domains"/>
    <property type="match status" value="1"/>
</dbReference>
<evidence type="ECO:0000313" key="10">
    <source>
        <dbReference type="Proteomes" id="UP000190042"/>
    </source>
</evidence>
<dbReference type="GO" id="GO:0051287">
    <property type="term" value="F:NAD binding"/>
    <property type="evidence" value="ECO:0007669"/>
    <property type="project" value="UniProtKB-UniRule"/>
</dbReference>
<evidence type="ECO:0000256" key="6">
    <source>
        <dbReference type="HAMAP-Rule" id="MF_01265"/>
    </source>
</evidence>
<dbReference type="PANTHER" id="PTHR31873:SF6">
    <property type="entry name" value="ASPARTATE DEHYDROGENASE DOMAIN-CONTAINING PROTEIN"/>
    <property type="match status" value="1"/>
</dbReference>
<gene>
    <name evidence="6" type="primary">nadX</name>
    <name evidence="9" type="ORF">SAMN04244570_0279</name>
</gene>
<feature type="domain" description="Aspartate/homoserine dehydrogenase NAD-binding" evidence="8">
    <location>
        <begin position="7"/>
        <end position="120"/>
    </location>
</feature>
<dbReference type="InterPro" id="IPR002811">
    <property type="entry name" value="Asp_DH"/>
</dbReference>